<dbReference type="Proteomes" id="UP000277928">
    <property type="component" value="Unassembled WGS sequence"/>
</dbReference>
<evidence type="ECO:0000259" key="2">
    <source>
        <dbReference type="Pfam" id="PF20416"/>
    </source>
</evidence>
<dbReference type="InterPro" id="IPR016024">
    <property type="entry name" value="ARM-type_fold"/>
</dbReference>
<keyword evidence="5" id="KW-1185">Reference proteome</keyword>
<dbReference type="InterPro" id="IPR057525">
    <property type="entry name" value="UTP20_C"/>
</dbReference>
<dbReference type="InterPro" id="IPR046523">
    <property type="entry name" value="UTP20_dom"/>
</dbReference>
<feature type="domain" description="U3 small nucleolar RNA-associated protein 20" evidence="2">
    <location>
        <begin position="703"/>
        <end position="919"/>
    </location>
</feature>
<dbReference type="Gene3D" id="1.25.10.10">
    <property type="entry name" value="Leucine-rich Repeat Variant"/>
    <property type="match status" value="2"/>
</dbReference>
<sequence length="1573" mass="179415">MFVSDILALYHRLALLSCSLLPQFRRSFRSISLIATVLSPVLTNAQRRLLLRVCLIGALLSRLAMQNSVMVQPYLAKRCKELRRLACNAFKEVFFVCQNCTLEADEVNAFLMHVIAPQCTYDADGSPKIPCNLLRLFLSWTSTPKLFYLLRLQIPSASGIVSHSPLSILCSILSSKSANKLMKDKIVDGLLNLLTLADEVIPDPVADISLMKLLEIPGLNSGTSMILSELPKLLEFIFDSLRRLGENRKLNTKHLEILNRISEFIQDEEMIRRYVSILLAFLESRIVRSDDAVQSSLLTVLRMVTAATDVAQFLKNLISIQSLLKERSHRETLQKIEEAVIMKLWESDKRKAELLSYIVSLDAWDGRRIDEPDYDKRHSAYVNLLKVLTADEVIEPVLLYLQLHNDYYVIVEMNDISLRLAAVKNFCSVIEYFGRSNMDEREKQDGVDSHILCLILKGLNDSKEVIRHDFATLLVSVIACFPEHKHLRYLEPLRNTAQVDVDFFENVTHMQLHRRQRAFYKLTQDLQAEKIRIPNGVLLRYVLPLLQPYMMNLSSSTSALSDSALTLFTQIMRSASWKKYFAMLDFYMKRLKKESIIVNHRAVIRVIVALMDAFHFDVSDGKQQEPVMNRRNANGDLENQTNGTADKWVKESTSEVVTNDTSKEFTSSIYQKVVGYLIPRLKDCATGKDLVSHRRAQYGKYYKEDDDIQRAPIALAIVKLLQKMPQEIMDCNLPGVIIKNCSLLMSRSVGVREAAGKTVIEIAKILGPKYIRFIIQEMNQTMRKGYQLHVMIFYVHKLLSAVEDQLCSGDLDSCLMNIIDVCTVDLFGSAAEEKTVSSITKDVPEAKIQRTYETYRLLGQYISFQYFGSVLLALKKVVESAPDAKTLRKVSRLLWQYSLGISTNEGIKPEIALIFAYQVLNDQIVQVMNETKDGVQEDTQQTKEGKRPESCLVLEKEPNRVGAIVKVSTMSRMHIFVEFGLSELYLVLKKKAFDVESKDDVAQLDPFVDVILQCLKLKYNKVLIYSLRCFLILLKFPLPSLRSVMAQFLNGLFVLLADYSTLGAGKSVEVCHLLFKVITQIIKDAPSLVLTSKRLQLLMTYVETDIIDNQKQAVAFPLIKAIITRKLQDPKIIEIIQYLSETAIVSEVSHIREQCRQVIALFVGKHPQCRKPSKYVEFFLEQLNYQYEDGRRSAIEMLNIFFEKLAVEINDHYALLAFVKLASRLMNDESVECRRMVVLALQTLIVSISESKRNDLYLAAKDWLESKKEAYICIAVQILVIFSKLGSENFGNSLRELLSTLSKIVRADILYAYSEESIAIIIDGLNLLLSQHKNQTKRFAEEGLMDSILREMGPLSRCSNSPAVQLSAAQFLGSLFCIFDKGYMLSRIDPSAREFMQWTLAQMKTYQLTSELAEQIAKNLAYLFDVVVHSDEDLRWFCHRLSVLCNFELVKLPAETTRRVNVFKVMAVIVLKIDTNRIDTVIRSLLPSLCREMQGKSVQNTEVLQKAAIEVAETIKGSIGDEEFTKRVSECNKLFASKVEGRKRKQKEEAVLDPASVARKKIRKNKMKRKIRK</sequence>
<evidence type="ECO:0000259" key="3">
    <source>
        <dbReference type="Pfam" id="PF23099"/>
    </source>
</evidence>
<dbReference type="PANTHER" id="PTHR17695">
    <property type="entry name" value="SMALL SUBUNIT PROCESSOME COMPONENT 20 HOMOLOG"/>
    <property type="match status" value="1"/>
</dbReference>
<proteinExistence type="predicted"/>
<dbReference type="STRING" id="42156.A0A3P6SNQ3"/>
<dbReference type="OMA" id="SHIREQC"/>
<dbReference type="Pfam" id="PF20416">
    <property type="entry name" value="UTP20"/>
    <property type="match status" value="1"/>
</dbReference>
<organism evidence="4 5">
    <name type="scientific">Litomosoides sigmodontis</name>
    <name type="common">Filarial nematode worm</name>
    <dbReference type="NCBI Taxonomy" id="42156"/>
    <lineage>
        <taxon>Eukaryota</taxon>
        <taxon>Metazoa</taxon>
        <taxon>Ecdysozoa</taxon>
        <taxon>Nematoda</taxon>
        <taxon>Chromadorea</taxon>
        <taxon>Rhabditida</taxon>
        <taxon>Spirurina</taxon>
        <taxon>Spiruromorpha</taxon>
        <taxon>Filarioidea</taxon>
        <taxon>Onchocercidae</taxon>
        <taxon>Litomosoides</taxon>
    </lineage>
</organism>
<name>A0A3P6SNQ3_LITSI</name>
<feature type="domain" description="U3 small nucleolar RNA-associated protein 20 N-terminal" evidence="1">
    <location>
        <begin position="59"/>
        <end position="461"/>
    </location>
</feature>
<dbReference type="SUPFAM" id="SSF48371">
    <property type="entry name" value="ARM repeat"/>
    <property type="match status" value="3"/>
</dbReference>
<evidence type="ECO:0000259" key="1">
    <source>
        <dbReference type="Pfam" id="PF07539"/>
    </source>
</evidence>
<dbReference type="EMBL" id="UYRX01000024">
    <property type="protein sequence ID" value="VDK69680.1"/>
    <property type="molecule type" value="Genomic_DNA"/>
</dbReference>
<protein>
    <submittedName>
        <fullName evidence="4">Uncharacterized protein</fullName>
    </submittedName>
</protein>
<feature type="domain" description="U3 small nucleolar RNA-associated protein 20 C-terminal" evidence="3">
    <location>
        <begin position="1271"/>
        <end position="1573"/>
    </location>
</feature>
<dbReference type="InterPro" id="IPR052575">
    <property type="entry name" value="SSU_processome_comp_20"/>
</dbReference>
<dbReference type="PANTHER" id="PTHR17695:SF11">
    <property type="entry name" value="SMALL SUBUNIT PROCESSOME COMPONENT 20 HOMOLOG"/>
    <property type="match status" value="1"/>
</dbReference>
<dbReference type="InterPro" id="IPR011989">
    <property type="entry name" value="ARM-like"/>
</dbReference>
<dbReference type="GO" id="GO:0030686">
    <property type="term" value="C:90S preribosome"/>
    <property type="evidence" value="ECO:0007669"/>
    <property type="project" value="TreeGrafter"/>
</dbReference>
<evidence type="ECO:0000313" key="5">
    <source>
        <dbReference type="Proteomes" id="UP000277928"/>
    </source>
</evidence>
<dbReference type="InterPro" id="IPR011430">
    <property type="entry name" value="UTP20_N"/>
</dbReference>
<dbReference type="Pfam" id="PF07539">
    <property type="entry name" value="UTP20_N"/>
    <property type="match status" value="1"/>
</dbReference>
<evidence type="ECO:0000313" key="4">
    <source>
        <dbReference type="EMBL" id="VDK69680.1"/>
    </source>
</evidence>
<accession>A0A3P6SNQ3</accession>
<dbReference type="OrthoDB" id="360653at2759"/>
<gene>
    <name evidence="4" type="ORF">NLS_LOCUS841</name>
</gene>
<reference evidence="4 5" key="1">
    <citation type="submission" date="2018-08" db="EMBL/GenBank/DDBJ databases">
        <authorList>
            <person name="Laetsch R D."/>
            <person name="Stevens L."/>
            <person name="Kumar S."/>
            <person name="Blaxter L. M."/>
        </authorList>
    </citation>
    <scope>NUCLEOTIDE SEQUENCE [LARGE SCALE GENOMIC DNA]</scope>
</reference>
<dbReference type="Pfam" id="PF23099">
    <property type="entry name" value="UTP20_C"/>
    <property type="match status" value="1"/>
</dbReference>
<dbReference type="GO" id="GO:0032040">
    <property type="term" value="C:small-subunit processome"/>
    <property type="evidence" value="ECO:0007669"/>
    <property type="project" value="TreeGrafter"/>
</dbReference>